<evidence type="ECO:0000313" key="1">
    <source>
        <dbReference type="EMBL" id="EWT07989.1"/>
    </source>
</evidence>
<gene>
    <name evidence="1" type="ORF">N864_11580</name>
</gene>
<accession>W9GVW5</accession>
<reference evidence="2" key="1">
    <citation type="submission" date="2013-08" db="EMBL/GenBank/DDBJ databases">
        <title>Intrasporangium oryzae NRRL B-24470.</title>
        <authorList>
            <person name="Liu H."/>
            <person name="Wang G."/>
        </authorList>
    </citation>
    <scope>NUCLEOTIDE SEQUENCE [LARGE SCALE GENOMIC DNA]</scope>
    <source>
        <strain evidence="2">Q5-1</strain>
    </source>
</reference>
<dbReference type="EMBL" id="AWQS01000001">
    <property type="protein sequence ID" value="EWT07989.1"/>
    <property type="molecule type" value="Genomic_DNA"/>
</dbReference>
<dbReference type="AlphaFoldDB" id="W9GVW5"/>
<protein>
    <recommendedName>
        <fullName evidence="3">YCII-related domain-containing protein</fullName>
    </recommendedName>
</protein>
<name>W9GVW5_9MICO</name>
<dbReference type="OrthoDB" id="3383875at2"/>
<organism evidence="1 2">
    <name type="scientific">Intrasporangium chromatireducens Q5-1</name>
    <dbReference type="NCBI Taxonomy" id="584657"/>
    <lineage>
        <taxon>Bacteria</taxon>
        <taxon>Bacillati</taxon>
        <taxon>Actinomycetota</taxon>
        <taxon>Actinomycetes</taxon>
        <taxon>Micrococcales</taxon>
        <taxon>Intrasporangiaceae</taxon>
        <taxon>Intrasporangium</taxon>
    </lineage>
</organism>
<comment type="caution">
    <text evidence="1">The sequence shown here is derived from an EMBL/GenBank/DDBJ whole genome shotgun (WGS) entry which is preliminary data.</text>
</comment>
<dbReference type="RefSeq" id="WP_034711903.1">
    <property type="nucleotide sequence ID" value="NZ_AWQS01000001.1"/>
</dbReference>
<keyword evidence="2" id="KW-1185">Reference proteome</keyword>
<evidence type="ECO:0008006" key="3">
    <source>
        <dbReference type="Google" id="ProtNLM"/>
    </source>
</evidence>
<evidence type="ECO:0000313" key="2">
    <source>
        <dbReference type="Proteomes" id="UP000019494"/>
    </source>
</evidence>
<proteinExistence type="predicted"/>
<sequence length="100" mass="10183">MTQKGGHMFAVFVVVEGAGEGSGNALLNDVIIPRARQAGARSGVWIFRGEGVGTSVVTFDDEASAKGLAGRLTVGQPVVPDQAGSPVVRSVEVCPVVGSF</sequence>
<dbReference type="Proteomes" id="UP000019494">
    <property type="component" value="Unassembled WGS sequence"/>
</dbReference>